<dbReference type="Proteomes" id="UP000182517">
    <property type="component" value="Chromosome"/>
</dbReference>
<dbReference type="InterPro" id="IPR058240">
    <property type="entry name" value="rSAM_sf"/>
</dbReference>
<evidence type="ECO:0000313" key="2">
    <source>
        <dbReference type="EMBL" id="APG28884.1"/>
    </source>
</evidence>
<dbReference type="InterPro" id="IPR007197">
    <property type="entry name" value="rSAM"/>
</dbReference>
<dbReference type="PANTHER" id="PTHR42731:SF5">
    <property type="entry name" value="RADICAL SAM DOMAIN PROTEIN"/>
    <property type="match status" value="1"/>
</dbReference>
<sequence length="580" mass="64255">MSRRLLENARRRLAAEEGPAPHSWGGRLSVALVYPNTYHQAMSNLGFQWVHHALNRRPDCLCERFFLPDAADLAEHRKTGFSLFSLESARPLSDFDLIAFSISFENDYLHLPILFDLARIPLWAVERGDDFPLVMCGGVCAFLNPEPLAEIMDLFAVGEGEKILPDLLDTLQGGCGDREILLDKLCRKPGIYVPSRYSIEYHEDGTLAAYESIPPAPEHVRRQWLGRLDESQSRTFIHTDDTEFGDMSLVEISRGCGRGCRFCAAGYIYLPPRERSAAALTGQFAEGLCHRQKLGLVSAAVSDHSAIADLEHQIQQAGGQISVSSLRIDSLTAGEVAALKESGHRTVALAPEAGSQRLRNFINKGFDEEQILAAVQLVVEGGIPNLKLYFLLGLPTECEADLAELLSLTEKIRSLWLAEGKKRGRLGQLTLSVNPFIPKPFTPLQWAAMASQADLKKRFRKIRAAIGRLPNTEVIFESLRGAELQAFLARGDRRTGRTLPSLAAGDNLRKACKQAGLDAGFYVTRERGAEELFPWEVIDSGVDRHYLWQEYLRAAEGQLTSPCVSGCQRCGICKKDPNPA</sequence>
<protein>
    <submittedName>
        <fullName evidence="2">Radical SAM protein</fullName>
    </submittedName>
</protein>
<dbReference type="InterPro" id="IPR045784">
    <property type="entry name" value="Radical_SAM_N2"/>
</dbReference>
<dbReference type="PROSITE" id="PS51918">
    <property type="entry name" value="RADICAL_SAM"/>
    <property type="match status" value="1"/>
</dbReference>
<dbReference type="AlphaFoldDB" id="A0A1L3GSF6"/>
<organism evidence="2 3">
    <name type="scientific">Syntrophotalea acetylenivorans</name>
    <dbReference type="NCBI Taxonomy" id="1842532"/>
    <lineage>
        <taxon>Bacteria</taxon>
        <taxon>Pseudomonadati</taxon>
        <taxon>Thermodesulfobacteriota</taxon>
        <taxon>Desulfuromonadia</taxon>
        <taxon>Desulfuromonadales</taxon>
        <taxon>Syntrophotaleaceae</taxon>
        <taxon>Syntrophotalea</taxon>
    </lineage>
</organism>
<gene>
    <name evidence="2" type="ORF">A7E78_14215</name>
</gene>
<dbReference type="CDD" id="cd01335">
    <property type="entry name" value="Radical_SAM"/>
    <property type="match status" value="1"/>
</dbReference>
<dbReference type="OrthoDB" id="9806827at2"/>
<dbReference type="RefSeq" id="WP_072284907.1">
    <property type="nucleotide sequence ID" value="NZ_CP015519.1"/>
</dbReference>
<dbReference type="GO" id="GO:0051536">
    <property type="term" value="F:iron-sulfur cluster binding"/>
    <property type="evidence" value="ECO:0007669"/>
    <property type="project" value="InterPro"/>
</dbReference>
<dbReference type="Gene3D" id="3.80.30.20">
    <property type="entry name" value="tm_1862 like domain"/>
    <property type="match status" value="1"/>
</dbReference>
<dbReference type="Pfam" id="PF04055">
    <property type="entry name" value="Radical_SAM"/>
    <property type="match status" value="1"/>
</dbReference>
<keyword evidence="3" id="KW-1185">Reference proteome</keyword>
<feature type="domain" description="Radical SAM core" evidence="1">
    <location>
        <begin position="242"/>
        <end position="480"/>
    </location>
</feature>
<dbReference type="STRING" id="1842532.A7E78_14215"/>
<dbReference type="InterPro" id="IPR023404">
    <property type="entry name" value="rSAM_horseshoe"/>
</dbReference>
<accession>A0A1L3GSF6</accession>
<dbReference type="SUPFAM" id="SSF102114">
    <property type="entry name" value="Radical SAM enzymes"/>
    <property type="match status" value="1"/>
</dbReference>
<dbReference type="Pfam" id="PF19864">
    <property type="entry name" value="Radical_SAM_N2"/>
    <property type="match status" value="1"/>
</dbReference>
<dbReference type="SMART" id="SM00729">
    <property type="entry name" value="Elp3"/>
    <property type="match status" value="1"/>
</dbReference>
<reference evidence="2 3" key="1">
    <citation type="journal article" date="2017" name="Genome Announc.">
        <title>Complete Genome Sequences of Two Acetylene-Fermenting Pelobacter acetylenicus Strains.</title>
        <authorList>
            <person name="Sutton J.M."/>
            <person name="Baesman S.M."/>
            <person name="Fierst J.L."/>
            <person name="Poret-Peterson A.T."/>
            <person name="Oremland R.S."/>
            <person name="Dunlap D.S."/>
            <person name="Akob D.M."/>
        </authorList>
    </citation>
    <scope>NUCLEOTIDE SEQUENCE [LARGE SCALE GENOMIC DNA]</scope>
    <source>
        <strain evidence="2 3">SFB93</strain>
    </source>
</reference>
<dbReference type="SFLD" id="SFLDG01082">
    <property type="entry name" value="B12-binding_domain_containing"/>
    <property type="match status" value="1"/>
</dbReference>
<dbReference type="GO" id="GO:0003824">
    <property type="term" value="F:catalytic activity"/>
    <property type="evidence" value="ECO:0007669"/>
    <property type="project" value="InterPro"/>
</dbReference>
<dbReference type="InterPro" id="IPR006638">
    <property type="entry name" value="Elp3/MiaA/NifB-like_rSAM"/>
</dbReference>
<name>A0A1L3GSF6_9BACT</name>
<evidence type="ECO:0000313" key="3">
    <source>
        <dbReference type="Proteomes" id="UP000182517"/>
    </source>
</evidence>
<dbReference type="SFLD" id="SFLDS00029">
    <property type="entry name" value="Radical_SAM"/>
    <property type="match status" value="1"/>
</dbReference>
<dbReference type="KEGG" id="pef:A7E78_14215"/>
<evidence type="ECO:0000259" key="1">
    <source>
        <dbReference type="PROSITE" id="PS51918"/>
    </source>
</evidence>
<dbReference type="PANTHER" id="PTHR42731">
    <property type="entry name" value="SLL1084 PROTEIN"/>
    <property type="match status" value="1"/>
</dbReference>
<dbReference type="EMBL" id="CP015519">
    <property type="protein sequence ID" value="APG28884.1"/>
    <property type="molecule type" value="Genomic_DNA"/>
</dbReference>
<proteinExistence type="predicted"/>